<accession>A0AAV2KYR4</accession>
<reference evidence="3 4" key="1">
    <citation type="submission" date="2024-04" db="EMBL/GenBank/DDBJ databases">
        <authorList>
            <person name="Waldvogel A.-M."/>
            <person name="Schoenle A."/>
        </authorList>
    </citation>
    <scope>NUCLEOTIDE SEQUENCE [LARGE SCALE GENOMIC DNA]</scope>
</reference>
<dbReference type="InterPro" id="IPR003671">
    <property type="entry name" value="SPIN/Ssty"/>
</dbReference>
<dbReference type="AlphaFoldDB" id="A0AAV2KYR4"/>
<dbReference type="Gene3D" id="2.80.10.70">
    <property type="entry name" value="Spindlin/Ssty"/>
    <property type="match status" value="1"/>
</dbReference>
<evidence type="ECO:0000256" key="2">
    <source>
        <dbReference type="SAM" id="MobiDB-lite"/>
    </source>
</evidence>
<dbReference type="Proteomes" id="UP001497482">
    <property type="component" value="Chromosome 2"/>
</dbReference>
<evidence type="ECO:0000313" key="4">
    <source>
        <dbReference type="Proteomes" id="UP001497482"/>
    </source>
</evidence>
<dbReference type="Pfam" id="PF02513">
    <property type="entry name" value="Spin-Ssty"/>
    <property type="match status" value="3"/>
</dbReference>
<organism evidence="3 4">
    <name type="scientific">Knipowitschia caucasica</name>
    <name type="common">Caucasian dwarf goby</name>
    <name type="synonym">Pomatoschistus caucasicus</name>
    <dbReference type="NCBI Taxonomy" id="637954"/>
    <lineage>
        <taxon>Eukaryota</taxon>
        <taxon>Metazoa</taxon>
        <taxon>Chordata</taxon>
        <taxon>Craniata</taxon>
        <taxon>Vertebrata</taxon>
        <taxon>Euteleostomi</taxon>
        <taxon>Actinopterygii</taxon>
        <taxon>Neopterygii</taxon>
        <taxon>Teleostei</taxon>
        <taxon>Neoteleostei</taxon>
        <taxon>Acanthomorphata</taxon>
        <taxon>Gobiaria</taxon>
        <taxon>Gobiiformes</taxon>
        <taxon>Gobioidei</taxon>
        <taxon>Gobiidae</taxon>
        <taxon>Gobiinae</taxon>
        <taxon>Knipowitschia</taxon>
    </lineage>
</organism>
<evidence type="ECO:0000256" key="1">
    <source>
        <dbReference type="ARBA" id="ARBA00009467"/>
    </source>
</evidence>
<comment type="similarity">
    <text evidence="1">Belongs to the SPIN/STSY family.</text>
</comment>
<dbReference type="InterPro" id="IPR042567">
    <property type="entry name" value="SPIN/Ssty_sf"/>
</dbReference>
<dbReference type="PANTHER" id="PTHR10405">
    <property type="entry name" value="SPINDLIN"/>
    <property type="match status" value="1"/>
</dbReference>
<sequence length="237" mass="27490">MSEGMSKKRGRKRSSGELSDTIDPNSILGLRIEHNWREKGNQSKWKGTVLDRLSVNPALYMVKYDGFDCVYGIELFRDDRVSNLQVLSEKVVNNKLKIPPGAEELVGKAVEHLFEKEDGEKNEWRGMVLSRAPIMTHWYYITYEKDPVLYMYQLWDDYADGDLRILPEAENKHLLPPDRKPGEETESLVGKQVEYVTDKGLKRTGLVIYQVPAKPSVYYIKYDDDFHIHVYDLVKTT</sequence>
<dbReference type="EMBL" id="OZ035824">
    <property type="protein sequence ID" value="CAL1593828.1"/>
    <property type="molecule type" value="Genomic_DNA"/>
</dbReference>
<evidence type="ECO:0000313" key="3">
    <source>
        <dbReference type="EMBL" id="CAL1593828.1"/>
    </source>
</evidence>
<dbReference type="GO" id="GO:0007276">
    <property type="term" value="P:gamete generation"/>
    <property type="evidence" value="ECO:0007669"/>
    <property type="project" value="InterPro"/>
</dbReference>
<protein>
    <recommendedName>
        <fullName evidence="5">Spindlin</fullName>
    </recommendedName>
</protein>
<evidence type="ECO:0008006" key="5">
    <source>
        <dbReference type="Google" id="ProtNLM"/>
    </source>
</evidence>
<proteinExistence type="inferred from homology"/>
<keyword evidence="4" id="KW-1185">Reference proteome</keyword>
<name>A0AAV2KYR4_KNICA</name>
<gene>
    <name evidence="3" type="ORF">KC01_LOCUS22845</name>
</gene>
<feature type="region of interest" description="Disordered" evidence="2">
    <location>
        <begin position="1"/>
        <end position="22"/>
    </location>
</feature>
<dbReference type="FunFam" id="2.80.10.70:FF:000001">
    <property type="entry name" value="Spindlin 1"/>
    <property type="match status" value="1"/>
</dbReference>